<reference evidence="4 5" key="1">
    <citation type="submission" date="2018-10" db="EMBL/GenBank/DDBJ databases">
        <title>Comparative analysis of microorganisms from saline springs in Andes Mountain Range, Colombia.</title>
        <authorList>
            <person name="Rubin E."/>
        </authorList>
    </citation>
    <scope>NUCLEOTIDE SEQUENCE [LARGE SCALE GENOMIC DNA]</scope>
    <source>
        <strain evidence="4 5">USBA 36</strain>
    </source>
</reference>
<evidence type="ECO:0000313" key="5">
    <source>
        <dbReference type="Proteomes" id="UP000277424"/>
    </source>
</evidence>
<proteinExistence type="inferred from homology"/>
<dbReference type="GO" id="GO:0005886">
    <property type="term" value="C:plasma membrane"/>
    <property type="evidence" value="ECO:0007669"/>
    <property type="project" value="TreeGrafter"/>
</dbReference>
<name>A0A420WQH8_9PROT</name>
<dbReference type="OrthoDB" id="9805337at2"/>
<organism evidence="4 5">
    <name type="scientific">Oceanibaculum indicum</name>
    <dbReference type="NCBI Taxonomy" id="526216"/>
    <lineage>
        <taxon>Bacteria</taxon>
        <taxon>Pseudomonadati</taxon>
        <taxon>Pseudomonadota</taxon>
        <taxon>Alphaproteobacteria</taxon>
        <taxon>Rhodospirillales</taxon>
        <taxon>Oceanibaculaceae</taxon>
        <taxon>Oceanibaculum</taxon>
    </lineage>
</organism>
<protein>
    <submittedName>
        <fullName evidence="4">D-amino-acid dehydrogenase</fullName>
    </submittedName>
</protein>
<dbReference type="Gene3D" id="3.50.50.60">
    <property type="entry name" value="FAD/NAD(P)-binding domain"/>
    <property type="match status" value="2"/>
</dbReference>
<dbReference type="NCBIfam" id="NF001933">
    <property type="entry name" value="PRK00711.1"/>
    <property type="match status" value="1"/>
</dbReference>
<evidence type="ECO:0000256" key="2">
    <source>
        <dbReference type="ARBA" id="ARBA00023002"/>
    </source>
</evidence>
<feature type="domain" description="FAD dependent oxidoreductase" evidence="3">
    <location>
        <begin position="2"/>
        <end position="397"/>
    </location>
</feature>
<evidence type="ECO:0000313" key="4">
    <source>
        <dbReference type="EMBL" id="RKQ73298.1"/>
    </source>
</evidence>
<dbReference type="InterPro" id="IPR036188">
    <property type="entry name" value="FAD/NAD-bd_sf"/>
</dbReference>
<dbReference type="GO" id="GO:0005737">
    <property type="term" value="C:cytoplasm"/>
    <property type="evidence" value="ECO:0007669"/>
    <property type="project" value="TreeGrafter"/>
</dbReference>
<dbReference type="GO" id="GO:0008718">
    <property type="term" value="F:D-amino-acid dehydrogenase activity"/>
    <property type="evidence" value="ECO:0007669"/>
    <property type="project" value="TreeGrafter"/>
</dbReference>
<gene>
    <name evidence="4" type="ORF">BCL74_1084</name>
</gene>
<dbReference type="Proteomes" id="UP000277424">
    <property type="component" value="Unassembled WGS sequence"/>
</dbReference>
<sequence>MRITVLGAGIIGITTAYRLARDGHRVTVIDRQPGPALEASFANAAQIAAALSGPWAAPGVPGQILHWMRRADSPMRFRLKADPAQWLWGLRFLAECRRDRFETTFHRMLDFGQYSQRMLAGVKQETGIAYDQLEKGILKLCTTPETVADLADFEAILRRSEIEAKRISVEEAIALEPALEASHDRLAACLHLPTDETGDAHLFARGLAERCEALGVDFRYGHDIRDVELHKGEILSVRTHKGEIDGELFVLALGSHSPRLARKLGLSLPVYPVKGYSATVPVGTSNSAPQVSLYIAEKKVAMSRLGGRLRIAGMADIAGYDLNLEQARARQVLESGLSLFPDIDGGEAEFWCGLRPLTPDGLPVLGSCRVPNLLLNTGHGTYGWTYACGSAQVIADLAAGRTPDHDLSGMTISRFSL</sequence>
<dbReference type="EMBL" id="RBIG01000001">
    <property type="protein sequence ID" value="RKQ73298.1"/>
    <property type="molecule type" value="Genomic_DNA"/>
</dbReference>
<dbReference type="SUPFAM" id="SSF51905">
    <property type="entry name" value="FAD/NAD(P)-binding domain"/>
    <property type="match status" value="1"/>
</dbReference>
<accession>A0A420WQH8</accession>
<dbReference type="Pfam" id="PF01266">
    <property type="entry name" value="DAO"/>
    <property type="match status" value="1"/>
</dbReference>
<comment type="similarity">
    <text evidence="1">Belongs to the DadA oxidoreductase family.</text>
</comment>
<evidence type="ECO:0000259" key="3">
    <source>
        <dbReference type="Pfam" id="PF01266"/>
    </source>
</evidence>
<dbReference type="PANTHER" id="PTHR13847:SF280">
    <property type="entry name" value="D-AMINO ACID DEHYDROGENASE"/>
    <property type="match status" value="1"/>
</dbReference>
<keyword evidence="2" id="KW-0560">Oxidoreductase</keyword>
<dbReference type="GO" id="GO:0055130">
    <property type="term" value="P:D-alanine catabolic process"/>
    <property type="evidence" value="ECO:0007669"/>
    <property type="project" value="TreeGrafter"/>
</dbReference>
<dbReference type="Gene3D" id="3.30.9.10">
    <property type="entry name" value="D-Amino Acid Oxidase, subunit A, domain 2"/>
    <property type="match status" value="1"/>
</dbReference>
<dbReference type="SUPFAM" id="SSF54373">
    <property type="entry name" value="FAD-linked reductases, C-terminal domain"/>
    <property type="match status" value="1"/>
</dbReference>
<dbReference type="RefSeq" id="WP_121218103.1">
    <property type="nucleotide sequence ID" value="NZ_RBIG01000001.1"/>
</dbReference>
<comment type="caution">
    <text evidence="4">The sequence shown here is derived from an EMBL/GenBank/DDBJ whole genome shotgun (WGS) entry which is preliminary data.</text>
</comment>
<dbReference type="PANTHER" id="PTHR13847">
    <property type="entry name" value="SARCOSINE DEHYDROGENASE-RELATED"/>
    <property type="match status" value="1"/>
</dbReference>
<dbReference type="AlphaFoldDB" id="A0A420WQH8"/>
<dbReference type="InterPro" id="IPR006076">
    <property type="entry name" value="FAD-dep_OxRdtase"/>
</dbReference>
<evidence type="ECO:0000256" key="1">
    <source>
        <dbReference type="ARBA" id="ARBA00009410"/>
    </source>
</evidence>